<protein>
    <submittedName>
        <fullName evidence="2">Uncharacterized protein</fullName>
    </submittedName>
</protein>
<dbReference type="OrthoDB" id="1681765at2759"/>
<name>A0A0C3PU69_PISTI</name>
<evidence type="ECO:0000313" key="2">
    <source>
        <dbReference type="EMBL" id="KIO12309.1"/>
    </source>
</evidence>
<feature type="region of interest" description="Disordered" evidence="1">
    <location>
        <begin position="78"/>
        <end position="114"/>
    </location>
</feature>
<reference evidence="2 3" key="1">
    <citation type="submission" date="2014-04" db="EMBL/GenBank/DDBJ databases">
        <authorList>
            <consortium name="DOE Joint Genome Institute"/>
            <person name="Kuo A."/>
            <person name="Kohler A."/>
            <person name="Costa M.D."/>
            <person name="Nagy L.G."/>
            <person name="Floudas D."/>
            <person name="Copeland A."/>
            <person name="Barry K.W."/>
            <person name="Cichocki N."/>
            <person name="Veneault-Fourrey C."/>
            <person name="LaButti K."/>
            <person name="Lindquist E.A."/>
            <person name="Lipzen A."/>
            <person name="Lundell T."/>
            <person name="Morin E."/>
            <person name="Murat C."/>
            <person name="Sun H."/>
            <person name="Tunlid A."/>
            <person name="Henrissat B."/>
            <person name="Grigoriev I.V."/>
            <person name="Hibbett D.S."/>
            <person name="Martin F."/>
            <person name="Nordberg H.P."/>
            <person name="Cantor M.N."/>
            <person name="Hua S.X."/>
        </authorList>
    </citation>
    <scope>NUCLEOTIDE SEQUENCE [LARGE SCALE GENOMIC DNA]</scope>
    <source>
        <strain evidence="2 3">Marx 270</strain>
    </source>
</reference>
<dbReference type="EMBL" id="KN831947">
    <property type="protein sequence ID" value="KIO12309.1"/>
    <property type="molecule type" value="Genomic_DNA"/>
</dbReference>
<accession>A0A0C3PU69</accession>
<dbReference type="InParanoid" id="A0A0C3PU69"/>
<evidence type="ECO:0000256" key="1">
    <source>
        <dbReference type="SAM" id="MobiDB-lite"/>
    </source>
</evidence>
<proteinExistence type="predicted"/>
<dbReference type="Proteomes" id="UP000054217">
    <property type="component" value="Unassembled WGS sequence"/>
</dbReference>
<feature type="compositionally biased region" description="Acidic residues" evidence="1">
    <location>
        <begin position="92"/>
        <end position="114"/>
    </location>
</feature>
<evidence type="ECO:0000313" key="3">
    <source>
        <dbReference type="Proteomes" id="UP000054217"/>
    </source>
</evidence>
<dbReference type="AlphaFoldDB" id="A0A0C3PU69"/>
<keyword evidence="3" id="KW-1185">Reference proteome</keyword>
<sequence length="114" mass="12386">MSDTIWLNGNVHSKAPEYDLETQARIPSTLCAIHNFISVRNPTEGPIPGAEVFGGGGSVINDDPEAAQENQDVPDIEAEGMERDYNHIAQGSEDEGAEVERDDLDNDNDDESES</sequence>
<gene>
    <name evidence="2" type="ORF">M404DRAFT_19164</name>
</gene>
<dbReference type="HOGENOM" id="CLU_2122067_0_0_1"/>
<reference evidence="3" key="2">
    <citation type="submission" date="2015-01" db="EMBL/GenBank/DDBJ databases">
        <title>Evolutionary Origins and Diversification of the Mycorrhizal Mutualists.</title>
        <authorList>
            <consortium name="DOE Joint Genome Institute"/>
            <consortium name="Mycorrhizal Genomics Consortium"/>
            <person name="Kohler A."/>
            <person name="Kuo A."/>
            <person name="Nagy L.G."/>
            <person name="Floudas D."/>
            <person name="Copeland A."/>
            <person name="Barry K.W."/>
            <person name="Cichocki N."/>
            <person name="Veneault-Fourrey C."/>
            <person name="LaButti K."/>
            <person name="Lindquist E.A."/>
            <person name="Lipzen A."/>
            <person name="Lundell T."/>
            <person name="Morin E."/>
            <person name="Murat C."/>
            <person name="Riley R."/>
            <person name="Ohm R."/>
            <person name="Sun H."/>
            <person name="Tunlid A."/>
            <person name="Henrissat B."/>
            <person name="Grigoriev I.V."/>
            <person name="Hibbett D.S."/>
            <person name="Martin F."/>
        </authorList>
    </citation>
    <scope>NUCLEOTIDE SEQUENCE [LARGE SCALE GENOMIC DNA]</scope>
    <source>
        <strain evidence="3">Marx 270</strain>
    </source>
</reference>
<organism evidence="2 3">
    <name type="scientific">Pisolithus tinctorius Marx 270</name>
    <dbReference type="NCBI Taxonomy" id="870435"/>
    <lineage>
        <taxon>Eukaryota</taxon>
        <taxon>Fungi</taxon>
        <taxon>Dikarya</taxon>
        <taxon>Basidiomycota</taxon>
        <taxon>Agaricomycotina</taxon>
        <taxon>Agaricomycetes</taxon>
        <taxon>Agaricomycetidae</taxon>
        <taxon>Boletales</taxon>
        <taxon>Sclerodermatineae</taxon>
        <taxon>Pisolithaceae</taxon>
        <taxon>Pisolithus</taxon>
    </lineage>
</organism>